<dbReference type="SUPFAM" id="SSF56672">
    <property type="entry name" value="DNA/RNA polymerases"/>
    <property type="match status" value="1"/>
</dbReference>
<evidence type="ECO:0000313" key="11">
    <source>
        <dbReference type="Proteomes" id="UP000239156"/>
    </source>
</evidence>
<dbReference type="InterPro" id="IPR043502">
    <property type="entry name" value="DNA/RNA_pol_sf"/>
</dbReference>
<dbReference type="InterPro" id="IPR001584">
    <property type="entry name" value="Integrase_cat-core"/>
</dbReference>
<dbReference type="InterPro" id="IPR036397">
    <property type="entry name" value="RNaseH_sf"/>
</dbReference>
<evidence type="ECO:0000256" key="5">
    <source>
        <dbReference type="ARBA" id="ARBA00022759"/>
    </source>
</evidence>
<dbReference type="Pfam" id="PF17921">
    <property type="entry name" value="Integrase_H2C2"/>
    <property type="match status" value="1"/>
</dbReference>
<keyword evidence="4" id="KW-0064">Aspartyl protease</keyword>
<dbReference type="VEuPathDB" id="FungiDB:PSHT_05787"/>
<dbReference type="GO" id="GO:0004190">
    <property type="term" value="F:aspartic-type endopeptidase activity"/>
    <property type="evidence" value="ECO:0007669"/>
    <property type="project" value="UniProtKB-KW"/>
</dbReference>
<dbReference type="Proteomes" id="UP000239156">
    <property type="component" value="Unassembled WGS sequence"/>
</dbReference>
<dbReference type="InterPro" id="IPR000477">
    <property type="entry name" value="RT_dom"/>
</dbReference>
<dbReference type="Gene3D" id="2.40.70.10">
    <property type="entry name" value="Acid Proteases"/>
    <property type="match status" value="1"/>
</dbReference>
<evidence type="ECO:0000256" key="7">
    <source>
        <dbReference type="ARBA" id="ARBA00022884"/>
    </source>
</evidence>
<dbReference type="InterPro" id="IPR041588">
    <property type="entry name" value="Integrase_H2C2"/>
</dbReference>
<keyword evidence="2" id="KW-0548">Nucleotidyltransferase</keyword>
<comment type="caution">
    <text evidence="10">The sequence shown here is derived from an EMBL/GenBank/DDBJ whole genome shotgun (WGS) entry which is preliminary data.</text>
</comment>
<dbReference type="PROSITE" id="PS00141">
    <property type="entry name" value="ASP_PROTEASE"/>
    <property type="match status" value="1"/>
</dbReference>
<dbReference type="CDD" id="cd01647">
    <property type="entry name" value="RT_LTR"/>
    <property type="match status" value="1"/>
</dbReference>
<evidence type="ECO:0000256" key="1">
    <source>
        <dbReference type="ARBA" id="ARBA00022679"/>
    </source>
</evidence>
<dbReference type="CDD" id="cd00303">
    <property type="entry name" value="retropepsin_like"/>
    <property type="match status" value="1"/>
</dbReference>
<dbReference type="PANTHER" id="PTHR37984">
    <property type="entry name" value="PROTEIN CBG26694"/>
    <property type="match status" value="1"/>
</dbReference>
<dbReference type="Pfam" id="PF00078">
    <property type="entry name" value="RVT_1"/>
    <property type="match status" value="1"/>
</dbReference>
<dbReference type="GO" id="GO:0015074">
    <property type="term" value="P:DNA integration"/>
    <property type="evidence" value="ECO:0007669"/>
    <property type="project" value="InterPro"/>
</dbReference>
<dbReference type="Gene3D" id="1.10.340.70">
    <property type="match status" value="1"/>
</dbReference>
<dbReference type="VEuPathDB" id="FungiDB:PSTT_04484"/>
<dbReference type="FunFam" id="1.10.340.70:FF:000001">
    <property type="entry name" value="Retrovirus-related Pol polyprotein from transposon gypsy-like Protein"/>
    <property type="match status" value="1"/>
</dbReference>
<evidence type="ECO:0000256" key="8">
    <source>
        <dbReference type="ARBA" id="ARBA00022918"/>
    </source>
</evidence>
<proteinExistence type="predicted"/>
<dbReference type="GO" id="GO:0003964">
    <property type="term" value="F:RNA-directed DNA polymerase activity"/>
    <property type="evidence" value="ECO:0007669"/>
    <property type="project" value="UniProtKB-KW"/>
</dbReference>
<dbReference type="PROSITE" id="PS50994">
    <property type="entry name" value="INTEGRASE"/>
    <property type="match status" value="1"/>
</dbReference>
<keyword evidence="5" id="KW-0255">Endonuclease</keyword>
<dbReference type="InterPro" id="IPR041373">
    <property type="entry name" value="RT_RNaseH"/>
</dbReference>
<evidence type="ECO:0000256" key="4">
    <source>
        <dbReference type="ARBA" id="ARBA00022750"/>
    </source>
</evidence>
<dbReference type="Pfam" id="PF17917">
    <property type="entry name" value="RT_RNaseH"/>
    <property type="match status" value="1"/>
</dbReference>
<keyword evidence="4" id="KW-0645">Protease</keyword>
<dbReference type="FunFam" id="3.30.420.10:FF:000032">
    <property type="entry name" value="Retrovirus-related Pol polyprotein from transposon 297-like Protein"/>
    <property type="match status" value="1"/>
</dbReference>
<sequence length="930" mass="105549">MCLHRQLMDEDLMDRKQFFLVKQSIPLRDRPFFDGKFILPTRKLTTVSVLVDSGASTSFIDLSFAQKNKLPLLKLKNPLQVRSFDGSMARSGDIVNYVQGDILVPIQDDKFIVTSVRMFVTAISSANIILGNTWLRNTDTIIGGSNTDIIICRKLSHSSMFPSTHISAISDSTGSTLLKEFSDVFVSDALSSLPPHRPGFDCEVNLKDSAIPPFGKMYNLSKSERDQLKEYVDENLKKGFIKVSSLSAAAPIFYVKVAGKADRPCVDYRILNSMTLRDSYPLPVISHLLNNLHGCKFLSKIDLKAAFNLLRVAPGHKWKTAFQTPWGLYEYQVMPFGLANAPATFQRFIQHVLHLRNILCKLREYSLKASASKYTIEKWPYPSNLKEVDVGEKVGFRTEESWSAFQQLKELFVKEPLLLHFDFGKDRVIHVDSLGYAIAAVLSQPDESGNNRPVSYFSRKLTDRERAWPIFDLELLAIVSAFEEWQAWLMGTSTPVIVYSDHANLQYFKTAKYLSPKQARWACFLDGFNMQIIHISGVKNPADGASRREDFVEARSALPEADSLARKMVTLDDINASVDEPFDDVHDMHFQRPNKTLLALFARNYTDDDLKLKGVVRRSGVVWHRDRVLVPDKVKIQILKMYHDAPTIGHPGIARTLSALTRTFSWPGVKLSVTKFVKSCDSCQRVKARRLAADGELVPMVPDPIPWSTIGIDMITKLPLSGGNDSILVVIDLLSKMTHFIPCKEAMSSAVLANLFRKNIFRLHGLPDRIVSDRGSTFVSLFWKSLMNSLNIKSALSTAYYPQTDGQTERMNQVLEDYLRHFCSYYQDNWDKCLNLAEFSINNLDSASLKISPFFFCYGHHPKFNILTEASGRKGLDDFVMEMQQTQETAMECLDQARRRMAKYYNLKKKPSPVYKEGDKVLLLRKFIQS</sequence>
<dbReference type="InterPro" id="IPR001969">
    <property type="entry name" value="Aspartic_peptidase_AS"/>
</dbReference>
<keyword evidence="8" id="KW-0695">RNA-directed DNA polymerase</keyword>
<dbReference type="PANTHER" id="PTHR37984:SF5">
    <property type="entry name" value="PROTEIN NYNRIN-LIKE"/>
    <property type="match status" value="1"/>
</dbReference>
<dbReference type="SUPFAM" id="SSF50630">
    <property type="entry name" value="Acid proteases"/>
    <property type="match status" value="1"/>
</dbReference>
<dbReference type="GO" id="GO:0003723">
    <property type="term" value="F:RNA binding"/>
    <property type="evidence" value="ECO:0007669"/>
    <property type="project" value="UniProtKB-KW"/>
</dbReference>
<evidence type="ECO:0000256" key="2">
    <source>
        <dbReference type="ARBA" id="ARBA00022695"/>
    </source>
</evidence>
<evidence type="ECO:0000313" key="10">
    <source>
        <dbReference type="EMBL" id="POW12429.1"/>
    </source>
</evidence>
<dbReference type="Gene3D" id="3.10.10.10">
    <property type="entry name" value="HIV Type 1 Reverse Transcriptase, subunit A, domain 1"/>
    <property type="match status" value="1"/>
</dbReference>
<organism evidence="10 11">
    <name type="scientific">Puccinia striiformis</name>
    <dbReference type="NCBI Taxonomy" id="27350"/>
    <lineage>
        <taxon>Eukaryota</taxon>
        <taxon>Fungi</taxon>
        <taxon>Dikarya</taxon>
        <taxon>Basidiomycota</taxon>
        <taxon>Pucciniomycotina</taxon>
        <taxon>Pucciniomycetes</taxon>
        <taxon>Pucciniales</taxon>
        <taxon>Pucciniaceae</taxon>
        <taxon>Puccinia</taxon>
    </lineage>
</organism>
<dbReference type="InterPro" id="IPR021109">
    <property type="entry name" value="Peptidase_aspartic_dom_sf"/>
</dbReference>
<name>A0A2S4VSI3_9BASI</name>
<dbReference type="GO" id="GO:0004519">
    <property type="term" value="F:endonuclease activity"/>
    <property type="evidence" value="ECO:0007669"/>
    <property type="project" value="UniProtKB-KW"/>
</dbReference>
<keyword evidence="1" id="KW-0808">Transferase</keyword>
<dbReference type="EMBL" id="PKSL01000031">
    <property type="protein sequence ID" value="POW12429.1"/>
    <property type="molecule type" value="Genomic_DNA"/>
</dbReference>
<dbReference type="AlphaFoldDB" id="A0A2S4VSI3"/>
<protein>
    <recommendedName>
        <fullName evidence="9">Integrase catalytic domain-containing protein</fullName>
    </recommendedName>
</protein>
<dbReference type="GO" id="GO:0005634">
    <property type="term" value="C:nucleus"/>
    <property type="evidence" value="ECO:0007669"/>
    <property type="project" value="UniProtKB-ARBA"/>
</dbReference>
<keyword evidence="7" id="KW-0694">RNA-binding</keyword>
<dbReference type="Pfam" id="PF00665">
    <property type="entry name" value="rve"/>
    <property type="match status" value="1"/>
</dbReference>
<accession>A0A2S4VSI3</accession>
<dbReference type="Gene3D" id="3.30.420.10">
    <property type="entry name" value="Ribonuclease H-like superfamily/Ribonuclease H"/>
    <property type="match status" value="1"/>
</dbReference>
<reference evidence="10" key="1">
    <citation type="submission" date="2017-12" db="EMBL/GenBank/DDBJ databases">
        <title>Gene loss provides genomic basis for host adaptation in cereal stripe rust fungi.</title>
        <authorList>
            <person name="Xia C."/>
        </authorList>
    </citation>
    <scope>NUCLEOTIDE SEQUENCE [LARGE SCALE GENOMIC DNA]</scope>
    <source>
        <strain evidence="10">93-210</strain>
    </source>
</reference>
<evidence type="ECO:0000259" key="9">
    <source>
        <dbReference type="PROSITE" id="PS50994"/>
    </source>
</evidence>
<dbReference type="Pfam" id="PF08284">
    <property type="entry name" value="RVP_2"/>
    <property type="match status" value="1"/>
</dbReference>
<gene>
    <name evidence="10" type="ORF">PSTT_04484</name>
</gene>
<dbReference type="InterPro" id="IPR012337">
    <property type="entry name" value="RNaseH-like_sf"/>
</dbReference>
<keyword evidence="11" id="KW-1185">Reference proteome</keyword>
<evidence type="ECO:0000256" key="3">
    <source>
        <dbReference type="ARBA" id="ARBA00022722"/>
    </source>
</evidence>
<dbReference type="Gene3D" id="3.10.20.370">
    <property type="match status" value="1"/>
</dbReference>
<feature type="domain" description="Integrase catalytic" evidence="9">
    <location>
        <begin position="702"/>
        <end position="861"/>
    </location>
</feature>
<dbReference type="InterPro" id="IPR050951">
    <property type="entry name" value="Retrovirus_Pol_polyprotein"/>
</dbReference>
<keyword evidence="3" id="KW-0540">Nuclease</keyword>
<dbReference type="SUPFAM" id="SSF53098">
    <property type="entry name" value="Ribonuclease H-like"/>
    <property type="match status" value="1"/>
</dbReference>
<keyword evidence="6" id="KW-0378">Hydrolase</keyword>
<dbReference type="GO" id="GO:0006508">
    <property type="term" value="P:proteolysis"/>
    <property type="evidence" value="ECO:0007669"/>
    <property type="project" value="InterPro"/>
</dbReference>
<dbReference type="CDD" id="cd09274">
    <property type="entry name" value="RNase_HI_RT_Ty3"/>
    <property type="match status" value="1"/>
</dbReference>
<evidence type="ECO:0000256" key="6">
    <source>
        <dbReference type="ARBA" id="ARBA00022801"/>
    </source>
</evidence>